<feature type="domain" description="NACHT" evidence="1">
    <location>
        <begin position="153"/>
        <end position="270"/>
    </location>
</feature>
<evidence type="ECO:0000259" key="1">
    <source>
        <dbReference type="PROSITE" id="PS50837"/>
    </source>
</evidence>
<dbReference type="OrthoDB" id="5379188at2"/>
<sequence length="651" mass="71275">MSGPGSALNAVFLALQAENGRFRYVDNRSPTMTAGKHAAMKILVRQLCDDVTETVEISGRLYVSKIHLLKSDPSTAYVETDCDGVPLDAESVPIREIQDDFKHRLLISCRTSDSLTPDTRIEIGSSFVAPTFELSSDSADPSTLAWEDLREYARLVITGGPGSGKTTCLRRMAVEEIQARNQTIPLYIQLRDVDADLLTVSGLSRLLAIEGAGDLVSEFADPLNGGRLLLLLDGLDELPSDAERMGLIERLDALCLAAPRLRVVLSSRTGYEEVSPSGFTIAAIRPFDMAHRIQWLSLYFAQMGRIDLRARLAAVIFEDPDLQDLSRSPLMLGLIASLYQQYPSDLNDRALLLRKCTDVLVHDWDASRNIARWRGSSVTPRQITTLLGQLAARLLQEHRTEFTTDDVLRVTESNASYHDAPLSILRACRSTGFIEASNDDHWTFTHESLRSYLAANYIVARPQVSENTLVTYFGDLSTRHTFALSCGLATDADGLLATALARKDSPHHPGTLMIADVLDQQLSASPDLLRQCCSRVVSDLENELSRSRLVVSDQPDPSESLIVGALALASREDSTDALAFLAETLPMLHRARYGQVADLLKDGLDQSTDPAVKAVRQLLNLDGRCEVEPATFDGSPGIRLVVKSAQGAGDG</sequence>
<evidence type="ECO:0000313" key="3">
    <source>
        <dbReference type="Proteomes" id="UP000294508"/>
    </source>
</evidence>
<dbReference type="EMBL" id="SLWN01000007">
    <property type="protein sequence ID" value="TCO26410.1"/>
    <property type="molecule type" value="Genomic_DNA"/>
</dbReference>
<dbReference type="AlphaFoldDB" id="A0A4R2HDS2"/>
<dbReference type="RefSeq" id="WP_132211048.1">
    <property type="nucleotide sequence ID" value="NZ_SLWN01000007.1"/>
</dbReference>
<dbReference type="InterPro" id="IPR007111">
    <property type="entry name" value="NACHT_NTPase"/>
</dbReference>
<keyword evidence="3" id="KW-1185">Reference proteome</keyword>
<comment type="caution">
    <text evidence="2">The sequence shown here is derived from an EMBL/GenBank/DDBJ whole genome shotgun (WGS) entry which is preliminary data.</text>
</comment>
<dbReference type="PANTHER" id="PTHR46844">
    <property type="entry name" value="SLR5058 PROTEIN"/>
    <property type="match status" value="1"/>
</dbReference>
<dbReference type="PROSITE" id="PS50837">
    <property type="entry name" value="NACHT"/>
    <property type="match status" value="1"/>
</dbReference>
<dbReference type="Proteomes" id="UP000294508">
    <property type="component" value="Unassembled WGS sequence"/>
</dbReference>
<protein>
    <submittedName>
        <fullName evidence="2">NACHT domain-containing protein</fullName>
    </submittedName>
</protein>
<accession>A0A4R2HDS2</accession>
<proteinExistence type="predicted"/>
<dbReference type="InterPro" id="IPR027417">
    <property type="entry name" value="P-loop_NTPase"/>
</dbReference>
<evidence type="ECO:0000313" key="2">
    <source>
        <dbReference type="EMBL" id="TCO26410.1"/>
    </source>
</evidence>
<dbReference type="Pfam" id="PF05729">
    <property type="entry name" value="NACHT"/>
    <property type="match status" value="1"/>
</dbReference>
<organism evidence="2 3">
    <name type="scientific">Kribbella steppae</name>
    <dbReference type="NCBI Taxonomy" id="2512223"/>
    <lineage>
        <taxon>Bacteria</taxon>
        <taxon>Bacillati</taxon>
        <taxon>Actinomycetota</taxon>
        <taxon>Actinomycetes</taxon>
        <taxon>Propionibacteriales</taxon>
        <taxon>Kribbellaceae</taxon>
        <taxon>Kribbella</taxon>
    </lineage>
</organism>
<reference evidence="2 3" key="1">
    <citation type="journal article" date="2015" name="Stand. Genomic Sci.">
        <title>Genomic Encyclopedia of Bacterial and Archaeal Type Strains, Phase III: the genomes of soil and plant-associated and newly described type strains.</title>
        <authorList>
            <person name="Whitman W.B."/>
            <person name="Woyke T."/>
            <person name="Klenk H.P."/>
            <person name="Zhou Y."/>
            <person name="Lilburn T.G."/>
            <person name="Beck B.J."/>
            <person name="De Vos P."/>
            <person name="Vandamme P."/>
            <person name="Eisen J.A."/>
            <person name="Garrity G."/>
            <person name="Hugenholtz P."/>
            <person name="Kyrpides N.C."/>
        </authorList>
    </citation>
    <scope>NUCLEOTIDE SEQUENCE [LARGE SCALE GENOMIC DNA]</scope>
    <source>
        <strain evidence="2 3">VKM Ac-2572</strain>
    </source>
</reference>
<gene>
    <name evidence="2" type="ORF">EV652_107302</name>
</gene>
<dbReference type="PANTHER" id="PTHR46844:SF1">
    <property type="entry name" value="SLR5058 PROTEIN"/>
    <property type="match status" value="1"/>
</dbReference>
<dbReference type="SUPFAM" id="SSF52540">
    <property type="entry name" value="P-loop containing nucleoside triphosphate hydrolases"/>
    <property type="match status" value="1"/>
</dbReference>
<name>A0A4R2HDS2_9ACTN</name>
<dbReference type="Gene3D" id="3.40.50.300">
    <property type="entry name" value="P-loop containing nucleotide triphosphate hydrolases"/>
    <property type="match status" value="1"/>
</dbReference>